<dbReference type="PANTHER" id="PTHR43788">
    <property type="entry name" value="DNA2/NAM7 HELICASE FAMILY MEMBER"/>
    <property type="match status" value="1"/>
</dbReference>
<evidence type="ECO:0000313" key="8">
    <source>
        <dbReference type="EMBL" id="WXG69705.1"/>
    </source>
</evidence>
<evidence type="ECO:0000259" key="7">
    <source>
        <dbReference type="Pfam" id="PF13087"/>
    </source>
</evidence>
<dbReference type="CDD" id="cd18808">
    <property type="entry name" value="SF1_C_Upf1"/>
    <property type="match status" value="1"/>
</dbReference>
<dbReference type="GO" id="GO:0005524">
    <property type="term" value="F:ATP binding"/>
    <property type="evidence" value="ECO:0007669"/>
    <property type="project" value="UniProtKB-KW"/>
</dbReference>
<feature type="domain" description="DNA2/NAM7 helicase-like C-terminal" evidence="7">
    <location>
        <begin position="611"/>
        <end position="794"/>
    </location>
</feature>
<reference evidence="8 9" key="1">
    <citation type="submission" date="2024-03" db="EMBL/GenBank/DDBJ databases">
        <title>Natural products discovery in diverse microorganisms through a two-stage MS feature dereplication strategy.</title>
        <authorList>
            <person name="Zhang R."/>
        </authorList>
    </citation>
    <scope>NUCLEOTIDE SEQUENCE [LARGE SCALE GENOMIC DNA]</scope>
    <source>
        <strain evidence="8 9">18930</strain>
    </source>
</reference>
<dbReference type="RefSeq" id="WP_338890650.1">
    <property type="nucleotide sequence ID" value="NZ_CP147846.1"/>
</dbReference>
<sequence length="835" mass="91360">MTSAPPPRSGWSGHRFFLLDADTADASDPARCEVELAYEPKARKLKLKVTSATRRALGTATHVRVAFADDFDLDLLRQLRVCVQQATRAPLVVDLWSPGVLPMAPAVEGLNTEQQWAFNAMTSEGGWLVWGPPGTGKTNVIVKAVSRALSQGRSVLITSHTHVAVDNVVESVAETVEEAGQVVRVGASGQLTRKVSEHPWLTVDKAAAAITNRVERLQSIQDAMAENESHPDRLHLGVVVQRLEQGNGLRLESALRAQDAADTARHLAEDLVMAGVESARRRSDFERIEAAAAHSAASASALPQLRERTESATRTAHHAAHQVYAAEQSLASLRFELSNAVLEWSEATSARQSWSAGLPWRRHALDSRIQLANERRSILAAEVHSAEAGVETFRRAAAAAAGEATNAHQQVVIAESAQRRAWELAREASVVQAAESAAQAHSIQTRAQYAEAQRVVDAVPDWEVIIAEGRADGTLEALAERDDYNERVASLDTAMKALIVEKKLLDDEYAKTKSHLLETAPVIACTLSSLATKTELANRRFDTVIVDEAASAQIPQLVYAGSKADHCLAFVGDFLQNAPITETDDAITEDDKRVLHWQEDDIFALHGVVDRASAERNSRCVALRTQYRYPPVIAGIVNEFCYDGLLESSWRSNDDRIGPPYVVFVDTSTHPEQGLRRRGQSWTHPLGLDLIEAIHNRHREDSGTSMGVVCPYAAHAQQAEALTRRRRLAIECGTAHKFQGRQYDVVILDLMQDSGRLRWAAQADLSGNKREVSAAKLLNVGITRAQKRLYIIGDWSVVRNTPTPGMIAIANLRGEREFELVSASDALTIGSTRSS</sequence>
<keyword evidence="4" id="KW-0347">Helicase</keyword>
<accession>A0ABZ2PKK5</accession>
<dbReference type="InterPro" id="IPR027417">
    <property type="entry name" value="P-loop_NTPase"/>
</dbReference>
<dbReference type="Pfam" id="PF13087">
    <property type="entry name" value="AAA_12"/>
    <property type="match status" value="1"/>
</dbReference>
<evidence type="ECO:0000259" key="6">
    <source>
        <dbReference type="Pfam" id="PF13086"/>
    </source>
</evidence>
<dbReference type="EMBL" id="CP147846">
    <property type="protein sequence ID" value="WXG69705.1"/>
    <property type="molecule type" value="Genomic_DNA"/>
</dbReference>
<feature type="domain" description="DNA2/NAM7 helicase helicase" evidence="6">
    <location>
        <begin position="110"/>
        <end position="579"/>
    </location>
</feature>
<proteinExistence type="inferred from homology"/>
<keyword evidence="3" id="KW-0378">Hydrolase</keyword>
<dbReference type="InterPro" id="IPR047187">
    <property type="entry name" value="SF1_C_Upf1"/>
</dbReference>
<dbReference type="Pfam" id="PF13086">
    <property type="entry name" value="AAA_11"/>
    <property type="match status" value="1"/>
</dbReference>
<evidence type="ECO:0000256" key="5">
    <source>
        <dbReference type="ARBA" id="ARBA00022840"/>
    </source>
</evidence>
<dbReference type="PANTHER" id="PTHR43788:SF8">
    <property type="entry name" value="DNA-BINDING PROTEIN SMUBP-2"/>
    <property type="match status" value="1"/>
</dbReference>
<dbReference type="InterPro" id="IPR041677">
    <property type="entry name" value="DNA2/NAM7_AAA_11"/>
</dbReference>
<dbReference type="Proteomes" id="UP001432000">
    <property type="component" value="Chromosome"/>
</dbReference>
<name>A0ABZ2PKK5_9NOCA</name>
<organism evidence="8 9">
    <name type="scientific">Rhodococcus sovatensis</name>
    <dbReference type="NCBI Taxonomy" id="1805840"/>
    <lineage>
        <taxon>Bacteria</taxon>
        <taxon>Bacillati</taxon>
        <taxon>Actinomycetota</taxon>
        <taxon>Actinomycetes</taxon>
        <taxon>Mycobacteriales</taxon>
        <taxon>Nocardiaceae</taxon>
        <taxon>Rhodococcus</taxon>
    </lineage>
</organism>
<evidence type="ECO:0000256" key="1">
    <source>
        <dbReference type="ARBA" id="ARBA00007913"/>
    </source>
</evidence>
<evidence type="ECO:0000256" key="3">
    <source>
        <dbReference type="ARBA" id="ARBA00022801"/>
    </source>
</evidence>
<dbReference type="InterPro" id="IPR041679">
    <property type="entry name" value="DNA2/NAM7-like_C"/>
</dbReference>
<evidence type="ECO:0000256" key="4">
    <source>
        <dbReference type="ARBA" id="ARBA00022806"/>
    </source>
</evidence>
<protein>
    <submittedName>
        <fullName evidence="8">ATP-binding protein</fullName>
    </submittedName>
</protein>
<comment type="similarity">
    <text evidence="1">Belongs to the DNA2/NAM7 helicase family.</text>
</comment>
<gene>
    <name evidence="8" type="ORF">WDS16_03880</name>
</gene>
<evidence type="ECO:0000313" key="9">
    <source>
        <dbReference type="Proteomes" id="UP001432000"/>
    </source>
</evidence>
<dbReference type="Gene3D" id="3.40.50.300">
    <property type="entry name" value="P-loop containing nucleotide triphosphate hydrolases"/>
    <property type="match status" value="3"/>
</dbReference>
<keyword evidence="9" id="KW-1185">Reference proteome</keyword>
<dbReference type="SUPFAM" id="SSF52540">
    <property type="entry name" value="P-loop containing nucleoside triphosphate hydrolases"/>
    <property type="match status" value="1"/>
</dbReference>
<evidence type="ECO:0000256" key="2">
    <source>
        <dbReference type="ARBA" id="ARBA00022741"/>
    </source>
</evidence>
<keyword evidence="2" id="KW-0547">Nucleotide-binding</keyword>
<keyword evidence="5 8" id="KW-0067">ATP-binding</keyword>
<dbReference type="InterPro" id="IPR050534">
    <property type="entry name" value="Coronavir_polyprotein_1ab"/>
</dbReference>